<dbReference type="InterPro" id="IPR003591">
    <property type="entry name" value="Leu-rich_rpt_typical-subtyp"/>
</dbReference>
<evidence type="ECO:0000313" key="12">
    <source>
        <dbReference type="EMBL" id="TRY94144.1"/>
    </source>
</evidence>
<keyword evidence="4 10" id="KW-0812">Transmembrane</keyword>
<evidence type="ECO:0000256" key="2">
    <source>
        <dbReference type="ARBA" id="ARBA00010439"/>
    </source>
</evidence>
<dbReference type="PROSITE" id="PS51450">
    <property type="entry name" value="LRR"/>
    <property type="match status" value="1"/>
</dbReference>
<dbReference type="GO" id="GO:0098982">
    <property type="term" value="C:GABA-ergic synapse"/>
    <property type="evidence" value="ECO:0007669"/>
    <property type="project" value="TreeGrafter"/>
</dbReference>
<dbReference type="Gene3D" id="3.80.10.10">
    <property type="entry name" value="Ribonuclease Inhibitor"/>
    <property type="match status" value="2"/>
</dbReference>
<gene>
    <name evidence="12" type="ORF">DNTS_001827</name>
</gene>
<keyword evidence="3" id="KW-0433">Leucine-rich repeat</keyword>
<dbReference type="FunFam" id="3.80.10.10:FF:000001">
    <property type="entry name" value="SLIT and NTRK-like family, member 1"/>
    <property type="match status" value="2"/>
</dbReference>
<feature type="region of interest" description="Disordered" evidence="9">
    <location>
        <begin position="1"/>
        <end position="26"/>
    </location>
</feature>
<reference evidence="12 13" key="1">
    <citation type="journal article" date="2019" name="Sci. Data">
        <title>Hybrid genome assembly and annotation of Danionella translucida.</title>
        <authorList>
            <person name="Kadobianskyi M."/>
            <person name="Schulze L."/>
            <person name="Schuelke M."/>
            <person name="Judkewitz B."/>
        </authorList>
    </citation>
    <scope>NUCLEOTIDE SEQUENCE [LARGE SCALE GENOMIC DNA]</scope>
    <source>
        <strain evidence="12 13">Bolton</strain>
    </source>
</reference>
<dbReference type="Proteomes" id="UP000316079">
    <property type="component" value="Unassembled WGS sequence"/>
</dbReference>
<keyword evidence="5" id="KW-0732">Signal</keyword>
<dbReference type="STRING" id="623744.A0A553QVZ2"/>
<dbReference type="InterPro" id="IPR000483">
    <property type="entry name" value="Cys-rich_flank_reg_C"/>
</dbReference>
<evidence type="ECO:0000256" key="8">
    <source>
        <dbReference type="ARBA" id="ARBA00023136"/>
    </source>
</evidence>
<evidence type="ECO:0000313" key="13">
    <source>
        <dbReference type="Proteomes" id="UP000316079"/>
    </source>
</evidence>
<comment type="caution">
    <text evidence="12">The sequence shown here is derived from an EMBL/GenBank/DDBJ whole genome shotgun (WGS) entry which is preliminary data.</text>
</comment>
<evidence type="ECO:0000256" key="5">
    <source>
        <dbReference type="ARBA" id="ARBA00022729"/>
    </source>
</evidence>
<evidence type="ECO:0000256" key="4">
    <source>
        <dbReference type="ARBA" id="ARBA00022692"/>
    </source>
</evidence>
<evidence type="ECO:0000256" key="9">
    <source>
        <dbReference type="SAM" id="MobiDB-lite"/>
    </source>
</evidence>
<feature type="domain" description="LRRCT" evidence="11">
    <location>
        <begin position="350"/>
        <end position="400"/>
    </location>
</feature>
<dbReference type="GO" id="GO:0051965">
    <property type="term" value="P:positive regulation of synapse assembly"/>
    <property type="evidence" value="ECO:0007669"/>
    <property type="project" value="TreeGrafter"/>
</dbReference>
<accession>A0A553QVZ2</accession>
<evidence type="ECO:0000256" key="3">
    <source>
        <dbReference type="ARBA" id="ARBA00022614"/>
    </source>
</evidence>
<proteinExistence type="inferred from homology"/>
<protein>
    <recommendedName>
        <fullName evidence="11">LRRCT domain-containing protein</fullName>
    </recommendedName>
</protein>
<keyword evidence="6" id="KW-0677">Repeat</keyword>
<feature type="region of interest" description="Disordered" evidence="9">
    <location>
        <begin position="441"/>
        <end position="473"/>
    </location>
</feature>
<feature type="region of interest" description="Disordered" evidence="9">
    <location>
        <begin position="51"/>
        <end position="77"/>
    </location>
</feature>
<feature type="compositionally biased region" description="Basic and acidic residues" evidence="9">
    <location>
        <begin position="1"/>
        <end position="12"/>
    </location>
</feature>
<dbReference type="EMBL" id="SRMA01025475">
    <property type="protein sequence ID" value="TRY94144.1"/>
    <property type="molecule type" value="Genomic_DNA"/>
</dbReference>
<dbReference type="SUPFAM" id="SSF52058">
    <property type="entry name" value="L domain-like"/>
    <property type="match status" value="2"/>
</dbReference>
<dbReference type="PANTHER" id="PTHR45773">
    <property type="entry name" value="SLIT AND NTRK-LIKE PROTEIN 4-RELATED"/>
    <property type="match status" value="1"/>
</dbReference>
<dbReference type="SMART" id="SM00082">
    <property type="entry name" value="LRRCT"/>
    <property type="match status" value="2"/>
</dbReference>
<name>A0A553QVZ2_9TELE</name>
<dbReference type="InterPro" id="IPR001611">
    <property type="entry name" value="Leu-rich_rpt"/>
</dbReference>
<comment type="subcellular location">
    <subcellularLocation>
        <location evidence="1">Membrane</location>
        <topology evidence="1">Single-pass type I membrane protein</topology>
    </subcellularLocation>
</comment>
<evidence type="ECO:0000259" key="11">
    <source>
        <dbReference type="SMART" id="SM00082"/>
    </source>
</evidence>
<keyword evidence="13" id="KW-1185">Reference proteome</keyword>
<dbReference type="OrthoDB" id="676979at2759"/>
<feature type="transmembrane region" description="Helical" evidence="10">
    <location>
        <begin position="764"/>
        <end position="788"/>
    </location>
</feature>
<keyword evidence="8 10" id="KW-0472">Membrane</keyword>
<dbReference type="PANTHER" id="PTHR45773:SF6">
    <property type="entry name" value="SLIT AND NTRK-LIKE PROTEIN 3"/>
    <property type="match status" value="1"/>
</dbReference>
<feature type="domain" description="LRRCT" evidence="11">
    <location>
        <begin position="678"/>
        <end position="728"/>
    </location>
</feature>
<keyword evidence="7 10" id="KW-1133">Transmembrane helix</keyword>
<dbReference type="InterPro" id="IPR032675">
    <property type="entry name" value="LRR_dom_sf"/>
</dbReference>
<evidence type="ECO:0000256" key="10">
    <source>
        <dbReference type="SAM" id="Phobius"/>
    </source>
</evidence>
<dbReference type="AlphaFoldDB" id="A0A553QVZ2"/>
<sequence length="1002" mass="113567">MESPSKREREWGEGLVPPPSQTLSANAVSPVSALTLPVRFLKARFRDGPGAFHQQDERREQRCSGAIRTDQSGSDTQPAGVINKLHIKEDYIQITSSSFLLLVSVKERETGKKLSAVKWLSASTSSGLGRRMLWFTLLSTIALGWTTPIPLLDESEEIDEPCFDPCYCEVKEGIFHVHCDSKGFTNVSQISQTWTRPFKLNLQRNSMRKLYFNSFLHLNNALSLNLGNNALQDIHVGAFNGLSILKKLFLHENKLEVFRNDTFMGLESLEYLQADYNVIKRIESGAFRNLHKLRVLILNDNLIPVLPNLLFRSVSLTHLDLRGNRLRILPYKGTLEYIGRSLMEIQLEENPWNCVCDIVQLKTWLERIPYTALVGDITCENPFQLHGKDLREIKRSELCPLLSEAELEAKHGIPRLPFNNENVWPTKPSSMLSSFHNTASSVEYRERQVKPTKRPRPTKTPPTPRSIYPGQNQPPIAAYQTRPPIPIICPSGCTCNLHINDLGLTVNCKEKGFHNISELLPRPLNAKKLYLSGNLIQKIYRSDFWNFSSLDLLHLGNNRISYVQEGAFTNLPNLKSLYLNGNDIERLTPGMFRGLQALSYLYFEYNVIREIQPAAFSLMPNLQLVFLNDNLLRTLPVDTFAGTSLARLNLRNNYFLYLPVSGVLEHLHSIVQIDLHQNPWDCSCDIIPLKQWIEKLSSVIVVGEVTCKTPDFAIGKDLRSLEAEVLCPDLKFTASSPVVHNEMTATSGSELGQAPSTVPIPLSVLILSLLIFFISSVFVAAALFAFVLRRRKNLPFKKRQEVDLTGVQLQCKIFEERPTASPEKPPGHVYDYIPHPVTQMCNNPIYKPREGEIEGEQFTETKENNSHFRTLLEKEKEWTMAVSNSQLNTIVTINQPSDMGGYHENGLLCPTVIDSQRPTPTVGFVDCLYGTVPKLKDMHVAHAHPPGMQYPDLQQDARLKETLLFTAGKGFSEQTQSEYLELRAKLQTKPDYLEVLEKSYRF</sequence>
<dbReference type="SMART" id="SM00369">
    <property type="entry name" value="LRR_TYP"/>
    <property type="match status" value="9"/>
</dbReference>
<dbReference type="GO" id="GO:0098839">
    <property type="term" value="C:postsynaptic density membrane"/>
    <property type="evidence" value="ECO:0007669"/>
    <property type="project" value="TreeGrafter"/>
</dbReference>
<evidence type="ECO:0000256" key="1">
    <source>
        <dbReference type="ARBA" id="ARBA00004479"/>
    </source>
</evidence>
<evidence type="ECO:0000256" key="7">
    <source>
        <dbReference type="ARBA" id="ARBA00022989"/>
    </source>
</evidence>
<comment type="similarity">
    <text evidence="2">Belongs to the SLITRK family.</text>
</comment>
<organism evidence="12 13">
    <name type="scientific">Danionella cerebrum</name>
    <dbReference type="NCBI Taxonomy" id="2873325"/>
    <lineage>
        <taxon>Eukaryota</taxon>
        <taxon>Metazoa</taxon>
        <taxon>Chordata</taxon>
        <taxon>Craniata</taxon>
        <taxon>Vertebrata</taxon>
        <taxon>Euteleostomi</taxon>
        <taxon>Actinopterygii</taxon>
        <taxon>Neopterygii</taxon>
        <taxon>Teleostei</taxon>
        <taxon>Ostariophysi</taxon>
        <taxon>Cypriniformes</taxon>
        <taxon>Danionidae</taxon>
        <taxon>Danioninae</taxon>
        <taxon>Danionella</taxon>
    </lineage>
</organism>
<dbReference type="Pfam" id="PF13855">
    <property type="entry name" value="LRR_8"/>
    <property type="match status" value="2"/>
</dbReference>
<evidence type="ECO:0000256" key="6">
    <source>
        <dbReference type="ARBA" id="ARBA00022737"/>
    </source>
</evidence>
<dbReference type="GO" id="GO:0007409">
    <property type="term" value="P:axonogenesis"/>
    <property type="evidence" value="ECO:0007669"/>
    <property type="project" value="TreeGrafter"/>
</dbReference>